<feature type="region of interest" description="Disordered" evidence="1">
    <location>
        <begin position="20"/>
        <end position="40"/>
    </location>
</feature>
<evidence type="ECO:0000313" key="2">
    <source>
        <dbReference type="EMBL" id="ACD15274.1"/>
    </source>
</evidence>
<accession>B2T0G9</accession>
<organism evidence="2 3">
    <name type="scientific">Paraburkholderia phytofirmans (strain DSM 17436 / LMG 22146 / PsJN)</name>
    <name type="common">Burkholderia phytofirmans</name>
    <dbReference type="NCBI Taxonomy" id="398527"/>
    <lineage>
        <taxon>Bacteria</taxon>
        <taxon>Pseudomonadati</taxon>
        <taxon>Pseudomonadota</taxon>
        <taxon>Betaproteobacteria</taxon>
        <taxon>Burkholderiales</taxon>
        <taxon>Burkholderiaceae</taxon>
        <taxon>Paraburkholderia</taxon>
    </lineage>
</organism>
<protein>
    <submittedName>
        <fullName evidence="2">Uncharacterized protein</fullName>
    </submittedName>
</protein>
<reference evidence="2 3" key="1">
    <citation type="journal article" date="2011" name="J. Bacteriol.">
        <title>Complete genome sequence of the plant growth-promoting endophyte Burkholderia phytofirmans strain PsJN.</title>
        <authorList>
            <person name="Weilharter A."/>
            <person name="Mitter B."/>
            <person name="Shin M.V."/>
            <person name="Chain P.S."/>
            <person name="Nowak J."/>
            <person name="Sessitsch A."/>
        </authorList>
    </citation>
    <scope>NUCLEOTIDE SEQUENCE [LARGE SCALE GENOMIC DNA]</scope>
    <source>
        <strain evidence="3">DSM 17436 / LMG 22146 / PsJN</strain>
    </source>
</reference>
<dbReference type="KEGG" id="bpy:Bphyt_0852"/>
<dbReference type="AlphaFoldDB" id="B2T0G9"/>
<gene>
    <name evidence="2" type="ordered locus">Bphyt_0852</name>
</gene>
<proteinExistence type="predicted"/>
<name>B2T0G9_PARPJ</name>
<evidence type="ECO:0000256" key="1">
    <source>
        <dbReference type="SAM" id="MobiDB-lite"/>
    </source>
</evidence>
<sequence>MATDAMEESHVLILTTPLTFSVPTGERDKFPNENPPSHRY</sequence>
<dbReference type="EMBL" id="CP001052">
    <property type="protein sequence ID" value="ACD15274.1"/>
    <property type="molecule type" value="Genomic_DNA"/>
</dbReference>
<dbReference type="HOGENOM" id="CLU_3286264_0_0_4"/>
<evidence type="ECO:0000313" key="3">
    <source>
        <dbReference type="Proteomes" id="UP000001739"/>
    </source>
</evidence>
<dbReference type="Proteomes" id="UP000001739">
    <property type="component" value="Chromosome 1"/>
</dbReference>